<evidence type="ECO:0000256" key="1">
    <source>
        <dbReference type="SAM" id="MobiDB-lite"/>
    </source>
</evidence>
<feature type="transmembrane region" description="Helical" evidence="2">
    <location>
        <begin position="88"/>
        <end position="106"/>
    </location>
</feature>
<dbReference type="RefSeq" id="WP_346188739.1">
    <property type="nucleotide sequence ID" value="NZ_BAABRL010000006.1"/>
</dbReference>
<sequence>MPEKSTSPYQPPKKEVLAEAPEPSSFLSGRRGKILAFSSPPLATLALQSLAHHNPGLFENPRDIQTTLFFILNLAAACIIMRHHSLKTLIELALWFLMTGLMLFPLDLT</sequence>
<protein>
    <submittedName>
        <fullName evidence="3">Uncharacterized protein</fullName>
    </submittedName>
</protein>
<dbReference type="EMBL" id="BAABRL010000006">
    <property type="protein sequence ID" value="GAA5496008.1"/>
    <property type="molecule type" value="Genomic_DNA"/>
</dbReference>
<keyword evidence="2" id="KW-0812">Transmembrane</keyword>
<dbReference type="Proteomes" id="UP001424741">
    <property type="component" value="Unassembled WGS sequence"/>
</dbReference>
<keyword evidence="2" id="KW-1133">Transmembrane helix</keyword>
<keyword evidence="4" id="KW-1185">Reference proteome</keyword>
<feature type="transmembrane region" description="Helical" evidence="2">
    <location>
        <begin position="64"/>
        <end position="81"/>
    </location>
</feature>
<name>A0ABP9UZZ1_9BACT</name>
<keyword evidence="2" id="KW-0472">Membrane</keyword>
<accession>A0ABP9UZZ1</accession>
<feature type="region of interest" description="Disordered" evidence="1">
    <location>
        <begin position="1"/>
        <end position="26"/>
    </location>
</feature>
<organism evidence="3 4">
    <name type="scientific">Rubritalea halochordaticola</name>
    <dbReference type="NCBI Taxonomy" id="714537"/>
    <lineage>
        <taxon>Bacteria</taxon>
        <taxon>Pseudomonadati</taxon>
        <taxon>Verrucomicrobiota</taxon>
        <taxon>Verrucomicrobiia</taxon>
        <taxon>Verrucomicrobiales</taxon>
        <taxon>Rubritaleaceae</taxon>
        <taxon>Rubritalea</taxon>
    </lineage>
</organism>
<evidence type="ECO:0000313" key="4">
    <source>
        <dbReference type="Proteomes" id="UP001424741"/>
    </source>
</evidence>
<evidence type="ECO:0000256" key="2">
    <source>
        <dbReference type="SAM" id="Phobius"/>
    </source>
</evidence>
<proteinExistence type="predicted"/>
<reference evidence="3 4" key="1">
    <citation type="submission" date="2024-02" db="EMBL/GenBank/DDBJ databases">
        <title>Rubritalea halochordaticola NBRC 107102.</title>
        <authorList>
            <person name="Ichikawa N."/>
            <person name="Katano-Makiyama Y."/>
            <person name="Hidaka K."/>
        </authorList>
    </citation>
    <scope>NUCLEOTIDE SEQUENCE [LARGE SCALE GENOMIC DNA]</scope>
    <source>
        <strain evidence="3 4">NBRC 107102</strain>
    </source>
</reference>
<evidence type="ECO:0000313" key="3">
    <source>
        <dbReference type="EMBL" id="GAA5496008.1"/>
    </source>
</evidence>
<gene>
    <name evidence="3" type="ORF">Rhal01_02189</name>
</gene>
<comment type="caution">
    <text evidence="3">The sequence shown here is derived from an EMBL/GenBank/DDBJ whole genome shotgun (WGS) entry which is preliminary data.</text>
</comment>